<dbReference type="BioCyc" id="SGLO343509:SGP1_RS13685-MONOMER"/>
<feature type="domain" description="EAL" evidence="1">
    <location>
        <begin position="1"/>
        <end position="156"/>
    </location>
</feature>
<evidence type="ECO:0000259" key="1">
    <source>
        <dbReference type="PROSITE" id="PS50883"/>
    </source>
</evidence>
<dbReference type="InterPro" id="IPR050706">
    <property type="entry name" value="Cyclic-di-GMP_PDE-like"/>
</dbReference>
<gene>
    <name evidence="2" type="primary">gmr_2</name>
    <name evidence="2" type="ORF">SGGMMB4_03500</name>
</gene>
<dbReference type="PANTHER" id="PTHR33121:SF79">
    <property type="entry name" value="CYCLIC DI-GMP PHOSPHODIESTERASE PDED-RELATED"/>
    <property type="match status" value="1"/>
</dbReference>
<dbReference type="CDD" id="cd01948">
    <property type="entry name" value="EAL"/>
    <property type="match status" value="1"/>
</dbReference>
<organism evidence="2 3">
    <name type="scientific">Sodalis glossinidius (strain morsitans)</name>
    <dbReference type="NCBI Taxonomy" id="343509"/>
    <lineage>
        <taxon>Bacteria</taxon>
        <taxon>Pseudomonadati</taxon>
        <taxon>Pseudomonadota</taxon>
        <taxon>Gammaproteobacteria</taxon>
        <taxon>Enterobacterales</taxon>
        <taxon>Bruguierivoracaceae</taxon>
        <taxon>Sodalis</taxon>
    </lineage>
</organism>
<reference evidence="2 3" key="1">
    <citation type="submission" date="2015-05" db="EMBL/GenBank/DDBJ databases">
        <authorList>
            <person name="Goodhead I."/>
        </authorList>
    </citation>
    <scope>NUCLEOTIDE SEQUENCE [LARGE SCALE GENOMIC DNA]</scope>
    <source>
        <strain evidence="3">morsitans</strain>
    </source>
</reference>
<dbReference type="PANTHER" id="PTHR33121">
    <property type="entry name" value="CYCLIC DI-GMP PHOSPHODIESTERASE PDEF"/>
    <property type="match status" value="1"/>
</dbReference>
<dbReference type="Proteomes" id="UP000245838">
    <property type="component" value="Chromosome sggmmb4_Chromosome"/>
</dbReference>
<dbReference type="SMART" id="SM00052">
    <property type="entry name" value="EAL"/>
    <property type="match status" value="1"/>
</dbReference>
<evidence type="ECO:0000313" key="3">
    <source>
        <dbReference type="Proteomes" id="UP000245838"/>
    </source>
</evidence>
<dbReference type="SUPFAM" id="SSF141868">
    <property type="entry name" value="EAL domain-like"/>
    <property type="match status" value="1"/>
</dbReference>
<dbReference type="Pfam" id="PF00563">
    <property type="entry name" value="EAL"/>
    <property type="match status" value="1"/>
</dbReference>
<dbReference type="InterPro" id="IPR001633">
    <property type="entry name" value="EAL_dom"/>
</dbReference>
<dbReference type="OrthoDB" id="675397at2"/>
<dbReference type="Gene3D" id="3.20.20.450">
    <property type="entry name" value="EAL domain"/>
    <property type="match status" value="1"/>
</dbReference>
<sequence>MRYQPDNDLSQQRLTTIVQDLTKRISSAAGFAIYYQLKLNLRTGMIESAEALKHMALWREQGLPLAVSVNVSVQDLCSERFLRLMRELKKTYPQAAAQLELECLETQEILHNERALIHLDALKREGYRIAIDDFGAGYSNLGYLITMPADVIKIAR</sequence>
<proteinExistence type="predicted"/>
<evidence type="ECO:0000313" key="2">
    <source>
        <dbReference type="EMBL" id="CRL45619.1"/>
    </source>
</evidence>
<dbReference type="InterPro" id="IPR035919">
    <property type="entry name" value="EAL_sf"/>
</dbReference>
<dbReference type="EMBL" id="LN854557">
    <property type="protein sequence ID" value="CRL45619.1"/>
    <property type="molecule type" value="Genomic_DNA"/>
</dbReference>
<accession>A0A193QK91</accession>
<name>A0A193QK91_SODGM</name>
<dbReference type="AlphaFoldDB" id="A0A193QK91"/>
<dbReference type="GO" id="GO:0071111">
    <property type="term" value="F:cyclic-guanylate-specific phosphodiesterase activity"/>
    <property type="evidence" value="ECO:0007669"/>
    <property type="project" value="InterPro"/>
</dbReference>
<dbReference type="PROSITE" id="PS50883">
    <property type="entry name" value="EAL"/>
    <property type="match status" value="1"/>
</dbReference>
<protein>
    <submittedName>
        <fullName evidence="2">Cyclic di-GMP phosphodiesterase Gmr</fullName>
    </submittedName>
</protein>